<comment type="similarity">
    <text evidence="1 5">Belongs to the bacterial ribosomal protein bL31 family. Type B subfamily.</text>
</comment>
<evidence type="ECO:0000256" key="3">
    <source>
        <dbReference type="ARBA" id="ARBA00022980"/>
    </source>
</evidence>
<dbReference type="InterPro" id="IPR042105">
    <property type="entry name" value="Ribosomal_bL31_sf"/>
</dbReference>
<dbReference type="NCBIfam" id="TIGR00105">
    <property type="entry name" value="L31"/>
    <property type="match status" value="1"/>
</dbReference>
<dbReference type="InterPro" id="IPR027493">
    <property type="entry name" value="Ribosomal_bL31_B"/>
</dbReference>
<evidence type="ECO:0000313" key="6">
    <source>
        <dbReference type="EMBL" id="TDR14776.1"/>
    </source>
</evidence>
<evidence type="ECO:0000256" key="2">
    <source>
        <dbReference type="ARBA" id="ARBA00011838"/>
    </source>
</evidence>
<dbReference type="Proteomes" id="UP000295729">
    <property type="component" value="Unassembled WGS sequence"/>
</dbReference>
<dbReference type="EMBL" id="SNZA01000001">
    <property type="protein sequence ID" value="TDR14776.1"/>
    <property type="molecule type" value="Genomic_DNA"/>
</dbReference>
<dbReference type="PRINTS" id="PR01249">
    <property type="entry name" value="RIBOSOMALL31"/>
</dbReference>
<evidence type="ECO:0000313" key="7">
    <source>
        <dbReference type="Proteomes" id="UP000295729"/>
    </source>
</evidence>
<dbReference type="HAMAP" id="MF_00502">
    <property type="entry name" value="Ribosomal_bL31_2"/>
    <property type="match status" value="1"/>
</dbReference>
<dbReference type="PANTHER" id="PTHR33280:SF1">
    <property type="entry name" value="LARGE RIBOSOMAL SUBUNIT PROTEIN BL31C"/>
    <property type="match status" value="1"/>
</dbReference>
<dbReference type="AlphaFoldDB" id="A0A4R6X6Y2"/>
<dbReference type="NCBIfam" id="NF002462">
    <property type="entry name" value="PRK01678.1"/>
    <property type="match status" value="1"/>
</dbReference>
<dbReference type="InterPro" id="IPR002150">
    <property type="entry name" value="Ribosomal_bL31"/>
</dbReference>
<dbReference type="OrthoDB" id="9803251at2"/>
<dbReference type="InterPro" id="IPR034704">
    <property type="entry name" value="Ribosomal_bL28/bL31-like_sf"/>
</dbReference>
<dbReference type="RefSeq" id="WP_133559426.1">
    <property type="nucleotide sequence ID" value="NZ_SNZA01000001.1"/>
</dbReference>
<dbReference type="SUPFAM" id="SSF143800">
    <property type="entry name" value="L28p-like"/>
    <property type="match status" value="1"/>
</dbReference>
<sequence>MRSNIHPEYRTVVFHDTSVDTYFLIKTTLKTSQTIEWKDGNTYPYHTIDISSASHPVYTGEQRATQLEGRVQNFKRRFGSHQLKGAR</sequence>
<dbReference type="GO" id="GO:1990904">
    <property type="term" value="C:ribonucleoprotein complex"/>
    <property type="evidence" value="ECO:0007669"/>
    <property type="project" value="UniProtKB-KW"/>
</dbReference>
<evidence type="ECO:0000256" key="1">
    <source>
        <dbReference type="ARBA" id="ARBA00008196"/>
    </source>
</evidence>
<gene>
    <name evidence="5" type="primary">rpmE2</name>
    <name evidence="6" type="ORF">C8D85_0122</name>
</gene>
<dbReference type="GO" id="GO:0003735">
    <property type="term" value="F:structural constituent of ribosome"/>
    <property type="evidence" value="ECO:0007669"/>
    <property type="project" value="InterPro"/>
</dbReference>
<comment type="subunit">
    <text evidence="2 5">Part of the 50S ribosomal subunit.</text>
</comment>
<keyword evidence="7" id="KW-1185">Reference proteome</keyword>
<dbReference type="Pfam" id="PF01197">
    <property type="entry name" value="Ribosomal_L31"/>
    <property type="match status" value="1"/>
</dbReference>
<protein>
    <recommendedName>
        <fullName evidence="5">Large ribosomal subunit protein bL31B</fullName>
    </recommendedName>
</protein>
<accession>A0A4R6X6Y2</accession>
<evidence type="ECO:0000256" key="4">
    <source>
        <dbReference type="ARBA" id="ARBA00023274"/>
    </source>
</evidence>
<name>A0A4R6X6Y2_9GAMM</name>
<dbReference type="PROSITE" id="PS01143">
    <property type="entry name" value="RIBOSOMAL_L31"/>
    <property type="match status" value="1"/>
</dbReference>
<organism evidence="6 7">
    <name type="scientific">Marinomonas communis</name>
    <dbReference type="NCBI Taxonomy" id="28254"/>
    <lineage>
        <taxon>Bacteria</taxon>
        <taxon>Pseudomonadati</taxon>
        <taxon>Pseudomonadota</taxon>
        <taxon>Gammaproteobacteria</taxon>
        <taxon>Oceanospirillales</taxon>
        <taxon>Oceanospirillaceae</taxon>
        <taxon>Marinomonas</taxon>
    </lineage>
</organism>
<proteinExistence type="inferred from homology"/>
<comment type="caution">
    <text evidence="6">The sequence shown here is derived from an EMBL/GenBank/DDBJ whole genome shotgun (WGS) entry which is preliminary data.</text>
</comment>
<dbReference type="GO" id="GO:0006412">
    <property type="term" value="P:translation"/>
    <property type="evidence" value="ECO:0007669"/>
    <property type="project" value="UniProtKB-UniRule"/>
</dbReference>
<evidence type="ECO:0000256" key="5">
    <source>
        <dbReference type="HAMAP-Rule" id="MF_00502"/>
    </source>
</evidence>
<reference evidence="6 7" key="1">
    <citation type="submission" date="2019-03" db="EMBL/GenBank/DDBJ databases">
        <title>Genomic Encyclopedia of Type Strains, Phase IV (KMG-IV): sequencing the most valuable type-strain genomes for metagenomic binning, comparative biology and taxonomic classification.</title>
        <authorList>
            <person name="Goeker M."/>
        </authorList>
    </citation>
    <scope>NUCLEOTIDE SEQUENCE [LARGE SCALE GENOMIC DNA]</scope>
    <source>
        <strain evidence="6 7">DSM 5604</strain>
    </source>
</reference>
<dbReference type="GO" id="GO:0005840">
    <property type="term" value="C:ribosome"/>
    <property type="evidence" value="ECO:0007669"/>
    <property type="project" value="UniProtKB-KW"/>
</dbReference>
<keyword evidence="3 5" id="KW-0689">Ribosomal protein</keyword>
<dbReference type="Gene3D" id="4.10.830.30">
    <property type="entry name" value="Ribosomal protein L31"/>
    <property type="match status" value="1"/>
</dbReference>
<dbReference type="PANTHER" id="PTHR33280">
    <property type="entry name" value="50S RIBOSOMAL PROTEIN L31, CHLOROPLASTIC"/>
    <property type="match status" value="1"/>
</dbReference>
<keyword evidence="4 5" id="KW-0687">Ribonucleoprotein</keyword>